<feature type="region of interest" description="Disordered" evidence="2">
    <location>
        <begin position="233"/>
        <end position="353"/>
    </location>
</feature>
<feature type="compositionally biased region" description="Basic and acidic residues" evidence="2">
    <location>
        <begin position="288"/>
        <end position="306"/>
    </location>
</feature>
<evidence type="ECO:0000313" key="4">
    <source>
        <dbReference type="EMBL" id="MDQ0435933.1"/>
    </source>
</evidence>
<dbReference type="PANTHER" id="PTHR32305:SF17">
    <property type="entry name" value="TRNA NUCLEASE WAPA"/>
    <property type="match status" value="1"/>
</dbReference>
<dbReference type="RefSeq" id="WP_266346885.1">
    <property type="nucleotide sequence ID" value="NZ_JAPKNG010000001.1"/>
</dbReference>
<dbReference type="Gene3D" id="2.180.10.10">
    <property type="entry name" value="RHS repeat-associated core"/>
    <property type="match status" value="1"/>
</dbReference>
<evidence type="ECO:0000256" key="1">
    <source>
        <dbReference type="ARBA" id="ARBA00022737"/>
    </source>
</evidence>
<organism evidence="4 5">
    <name type="scientific">Kaistia dalseonensis</name>
    <dbReference type="NCBI Taxonomy" id="410840"/>
    <lineage>
        <taxon>Bacteria</taxon>
        <taxon>Pseudomonadati</taxon>
        <taxon>Pseudomonadota</taxon>
        <taxon>Alphaproteobacteria</taxon>
        <taxon>Hyphomicrobiales</taxon>
        <taxon>Kaistiaceae</taxon>
        <taxon>Kaistia</taxon>
    </lineage>
</organism>
<feature type="compositionally biased region" description="Basic and acidic residues" evidence="2">
    <location>
        <begin position="317"/>
        <end position="335"/>
    </location>
</feature>
<name>A0ABU0H0V4_9HYPH</name>
<protein>
    <submittedName>
        <fullName evidence="4">RHS repeat-associated protein</fullName>
    </submittedName>
</protein>
<evidence type="ECO:0000256" key="2">
    <source>
        <dbReference type="SAM" id="MobiDB-lite"/>
    </source>
</evidence>
<dbReference type="PANTHER" id="PTHR32305">
    <property type="match status" value="1"/>
</dbReference>
<proteinExistence type="predicted"/>
<accession>A0ABU0H0V4</accession>
<feature type="compositionally biased region" description="Basic and acidic residues" evidence="2">
    <location>
        <begin position="243"/>
        <end position="258"/>
    </location>
</feature>
<feature type="compositionally biased region" description="Basic and acidic residues" evidence="2">
    <location>
        <begin position="344"/>
        <end position="353"/>
    </location>
</feature>
<evidence type="ECO:0000313" key="5">
    <source>
        <dbReference type="Proteomes" id="UP001241603"/>
    </source>
</evidence>
<evidence type="ECO:0000259" key="3">
    <source>
        <dbReference type="Pfam" id="PF25023"/>
    </source>
</evidence>
<feature type="domain" description="Teneurin-like YD-shell" evidence="3">
    <location>
        <begin position="46"/>
        <end position="158"/>
    </location>
</feature>
<keyword evidence="1" id="KW-0677">Repeat</keyword>
<dbReference type="Pfam" id="PF25023">
    <property type="entry name" value="TEN_YD-shell"/>
    <property type="match status" value="1"/>
</dbReference>
<comment type="caution">
    <text evidence="4">The sequence shown here is derived from an EMBL/GenBank/DDBJ whole genome shotgun (WGS) entry which is preliminary data.</text>
</comment>
<dbReference type="InterPro" id="IPR022385">
    <property type="entry name" value="Rhs_assc_core"/>
</dbReference>
<keyword evidence="5" id="KW-1185">Reference proteome</keyword>
<dbReference type="InterPro" id="IPR056823">
    <property type="entry name" value="TEN-like_YD-shell"/>
</dbReference>
<dbReference type="NCBIfam" id="TIGR03696">
    <property type="entry name" value="Rhs_assc_core"/>
    <property type="match status" value="1"/>
</dbReference>
<dbReference type="Proteomes" id="UP001241603">
    <property type="component" value="Unassembled WGS sequence"/>
</dbReference>
<dbReference type="EMBL" id="JAUSVO010000001">
    <property type="protein sequence ID" value="MDQ0435933.1"/>
    <property type="molecule type" value="Genomic_DNA"/>
</dbReference>
<gene>
    <name evidence="4" type="ORF">QO014_000303</name>
</gene>
<dbReference type="InterPro" id="IPR050708">
    <property type="entry name" value="T6SS_VgrG/RHS"/>
</dbReference>
<sequence>MKTVSTVGTNPSTTTWLLGGTEIDDAGVYTKIPHPDVRVVGATNCFVHRDHLATVKMETTSTGAAAMTQRFAPYGERIPVSSTACGSEARGFIGERRDDNTGLIDLNARWYDPKLGRFITPDDYDPIDAAQALAGNPIGWLNNPVGTNKYAYAGNDPVNKSDRNGHQVTTAVEMKAAETATSTFSKAIGNAISQWTSTFASAGTYAGSAAVAVGTRAIPVAGTLLAMTSSTAADDQPYANDSDVAKNSKSGVKEKTDAENSNESSGQRRKNRIPDRGSPGTVESNDPDTTRKKYGEDGWVQKEWNKGHGHNAPVGEQEDHVHDHNPNPNHPEGRPNRQPGRQPTADDLKDFGF</sequence>
<reference evidence="4 5" key="1">
    <citation type="submission" date="2023-07" db="EMBL/GenBank/DDBJ databases">
        <title>Genomic Encyclopedia of Type Strains, Phase IV (KMG-IV): sequencing the most valuable type-strain genomes for metagenomic binning, comparative biology and taxonomic classification.</title>
        <authorList>
            <person name="Goeker M."/>
        </authorList>
    </citation>
    <scope>NUCLEOTIDE SEQUENCE [LARGE SCALE GENOMIC DNA]</scope>
    <source>
        <strain evidence="4 5">B6-8</strain>
    </source>
</reference>